<evidence type="ECO:0000259" key="4">
    <source>
        <dbReference type="Pfam" id="PF00171"/>
    </source>
</evidence>
<dbReference type="GO" id="GO:0016620">
    <property type="term" value="F:oxidoreductase activity, acting on the aldehyde or oxo group of donors, NAD or NADP as acceptor"/>
    <property type="evidence" value="ECO:0007669"/>
    <property type="project" value="InterPro"/>
</dbReference>
<dbReference type="RefSeq" id="WP_062239401.1">
    <property type="nucleotide sequence ID" value="NZ_JBEPAT010000040.1"/>
</dbReference>
<keyword evidence="6" id="KW-1185">Reference proteome</keyword>
<dbReference type="InterPro" id="IPR016160">
    <property type="entry name" value="Ald_DH_CS_CYS"/>
</dbReference>
<dbReference type="SUPFAM" id="SSF53720">
    <property type="entry name" value="ALDH-like"/>
    <property type="match status" value="1"/>
</dbReference>
<dbReference type="EMBL" id="LMWV01000017">
    <property type="protein sequence ID" value="KUN65230.1"/>
    <property type="molecule type" value="Genomic_DNA"/>
</dbReference>
<dbReference type="InterPro" id="IPR016163">
    <property type="entry name" value="Ald_DH_C"/>
</dbReference>
<evidence type="ECO:0000256" key="3">
    <source>
        <dbReference type="ARBA" id="ARBA00023027"/>
    </source>
</evidence>
<comment type="similarity">
    <text evidence="1">Belongs to the aldehyde dehydrogenase family.</text>
</comment>
<dbReference type="FunFam" id="3.40.309.10:FF:000009">
    <property type="entry name" value="Aldehyde dehydrogenase A"/>
    <property type="match status" value="1"/>
</dbReference>
<sequence>MPPDRDLLIGGKETPAVSGRTTADIGPWTGKPYARVAAAGPEDVRAAVSAADAALAEWAALEPFARRTVFLRAADLMEERAEQVVELMAGEVGGTRGWALFNVEVAAGILREAAAAITAPRGDVLTTREPGGLSLAVREPLGVVAAFAPWNAPVILGTRAVAAPLAVGNTVVVKASEDAPIACGLFVADVLRDAGLPDGVLNVITNDKADAAVIARELIADSRVRAVNFTGSTGVGRIIGTLAAEHLKPAVLELGGKNSVIVLEDADLDHAVNAAVFAAFMNSGQICMCADRILVHTSLVDEFTRRFTAKVAGLPSGDPNLPATVVGPLVDEAAAGRVGALVADAVGKGARVLVGGSAPEGALHPATVLTDLPETAELHHIEAFGPVVAIRAFADDDEAVSLANDTEHGLSCGILTENGTHGLKVARRVRTGIVHVNDQSVGDEPQAPFGGFAASGYGRFGGRWGIEAFSNTRWITLSTEHSRYPF</sequence>
<dbReference type="Pfam" id="PF00171">
    <property type="entry name" value="Aldedh"/>
    <property type="match status" value="1"/>
</dbReference>
<proteinExistence type="inferred from homology"/>
<dbReference type="PANTHER" id="PTHR42986">
    <property type="entry name" value="BENZALDEHYDE DEHYDROGENASE YFMT"/>
    <property type="match status" value="1"/>
</dbReference>
<dbReference type="Gene3D" id="3.40.605.10">
    <property type="entry name" value="Aldehyde Dehydrogenase, Chain A, domain 1"/>
    <property type="match status" value="1"/>
</dbReference>
<dbReference type="PANTHER" id="PTHR42986:SF1">
    <property type="entry name" value="BENZALDEHYDE DEHYDROGENASE YFMT"/>
    <property type="match status" value="1"/>
</dbReference>
<evidence type="ECO:0000256" key="1">
    <source>
        <dbReference type="ARBA" id="ARBA00009986"/>
    </source>
</evidence>
<evidence type="ECO:0000313" key="6">
    <source>
        <dbReference type="Proteomes" id="UP000054375"/>
    </source>
</evidence>
<dbReference type="Gene3D" id="3.40.309.10">
    <property type="entry name" value="Aldehyde Dehydrogenase, Chain A, domain 2"/>
    <property type="match status" value="1"/>
</dbReference>
<feature type="domain" description="Aldehyde dehydrogenase" evidence="4">
    <location>
        <begin position="20"/>
        <end position="475"/>
    </location>
</feature>
<evidence type="ECO:0000313" key="5">
    <source>
        <dbReference type="EMBL" id="KUN65230.1"/>
    </source>
</evidence>
<dbReference type="PROSITE" id="PS00070">
    <property type="entry name" value="ALDEHYDE_DEHYDR_CYS"/>
    <property type="match status" value="1"/>
</dbReference>
<dbReference type="InterPro" id="IPR016161">
    <property type="entry name" value="Ald_DH/histidinol_DH"/>
</dbReference>
<evidence type="ECO:0000256" key="2">
    <source>
        <dbReference type="ARBA" id="ARBA00023002"/>
    </source>
</evidence>
<keyword evidence="3" id="KW-0520">NAD</keyword>
<gene>
    <name evidence="5" type="ORF">AQJ54_20535</name>
</gene>
<protein>
    <submittedName>
        <fullName evidence="5">Salicylaldehyde dehydrogenase</fullName>
    </submittedName>
</protein>
<dbReference type="InterPro" id="IPR016162">
    <property type="entry name" value="Ald_DH_N"/>
</dbReference>
<keyword evidence="2" id="KW-0560">Oxidoreductase</keyword>
<name>A0A101S0S3_9ACTN</name>
<accession>A0A101S0S3</accession>
<organism evidence="5 6">
    <name type="scientific">Streptomyces griseorubiginosus</name>
    <dbReference type="NCBI Taxonomy" id="67304"/>
    <lineage>
        <taxon>Bacteria</taxon>
        <taxon>Bacillati</taxon>
        <taxon>Actinomycetota</taxon>
        <taxon>Actinomycetes</taxon>
        <taxon>Kitasatosporales</taxon>
        <taxon>Streptomycetaceae</taxon>
        <taxon>Streptomyces</taxon>
    </lineage>
</organism>
<dbReference type="AlphaFoldDB" id="A0A101S0S3"/>
<reference evidence="5 6" key="1">
    <citation type="submission" date="2015-10" db="EMBL/GenBank/DDBJ databases">
        <title>Draft genome sequence of Streptomyces griseorubiginosus DSM 40469, type strain for the species Streptomyces griseorubiginosus.</title>
        <authorList>
            <person name="Ruckert C."/>
            <person name="Winkler A."/>
            <person name="Kalinowski J."/>
            <person name="Kampfer P."/>
            <person name="Glaeser S."/>
        </authorList>
    </citation>
    <scope>NUCLEOTIDE SEQUENCE [LARGE SCALE GENOMIC DNA]</scope>
    <source>
        <strain evidence="5 6">DSM 40469</strain>
    </source>
</reference>
<comment type="caution">
    <text evidence="5">The sequence shown here is derived from an EMBL/GenBank/DDBJ whole genome shotgun (WGS) entry which is preliminary data.</text>
</comment>
<dbReference type="Proteomes" id="UP000054375">
    <property type="component" value="Unassembled WGS sequence"/>
</dbReference>
<dbReference type="InterPro" id="IPR015590">
    <property type="entry name" value="Aldehyde_DH_dom"/>
</dbReference>